<comment type="similarity">
    <text evidence="1">Belongs to the GSP E family.</text>
</comment>
<evidence type="ECO:0000256" key="5">
    <source>
        <dbReference type="SAM" id="MobiDB-lite"/>
    </source>
</evidence>
<dbReference type="PROSITE" id="PS00662">
    <property type="entry name" value="T2SP_E"/>
    <property type="match status" value="1"/>
</dbReference>
<evidence type="ECO:0000313" key="7">
    <source>
        <dbReference type="EMBL" id="MDP1025973.1"/>
    </source>
</evidence>
<dbReference type="InterPro" id="IPR027417">
    <property type="entry name" value="P-loop_NTPase"/>
</dbReference>
<dbReference type="InterPro" id="IPR054757">
    <property type="entry name" value="GSPE_N1E"/>
</dbReference>
<name>A0ABT9EH81_9SPHN</name>
<evidence type="ECO:0000259" key="6">
    <source>
        <dbReference type="PROSITE" id="PS00662"/>
    </source>
</evidence>
<dbReference type="CDD" id="cd01129">
    <property type="entry name" value="PulE-GspE-like"/>
    <property type="match status" value="1"/>
</dbReference>
<evidence type="ECO:0000256" key="4">
    <source>
        <dbReference type="ARBA" id="ARBA00047206"/>
    </source>
</evidence>
<protein>
    <recommendedName>
        <fullName evidence="4">General secretion pathway protein E</fullName>
    </recommendedName>
</protein>
<dbReference type="Proteomes" id="UP001230685">
    <property type="component" value="Unassembled WGS sequence"/>
</dbReference>
<dbReference type="RefSeq" id="WP_305171546.1">
    <property type="nucleotide sequence ID" value="NZ_JAUUDS010000001.1"/>
</dbReference>
<proteinExistence type="inferred from homology"/>
<dbReference type="SMART" id="SM00382">
    <property type="entry name" value="AAA"/>
    <property type="match status" value="1"/>
</dbReference>
<evidence type="ECO:0000256" key="2">
    <source>
        <dbReference type="ARBA" id="ARBA00022741"/>
    </source>
</evidence>
<dbReference type="SUPFAM" id="SSF52540">
    <property type="entry name" value="P-loop containing nucleoside triphosphate hydrolases"/>
    <property type="match status" value="1"/>
</dbReference>
<feature type="compositionally biased region" description="Basic and acidic residues" evidence="5">
    <location>
        <begin position="533"/>
        <end position="543"/>
    </location>
</feature>
<reference evidence="7 8" key="1">
    <citation type="submission" date="2023-07" db="EMBL/GenBank/DDBJ databases">
        <authorList>
            <person name="Kim M.K."/>
        </authorList>
    </citation>
    <scope>NUCLEOTIDE SEQUENCE [LARGE SCALE GENOMIC DNA]</scope>
    <source>
        <strain evidence="7 8">KR1UV-12</strain>
    </source>
</reference>
<organism evidence="7 8">
    <name type="scientific">Sphingomonas aurea</name>
    <dbReference type="NCBI Taxonomy" id="3063994"/>
    <lineage>
        <taxon>Bacteria</taxon>
        <taxon>Pseudomonadati</taxon>
        <taxon>Pseudomonadota</taxon>
        <taxon>Alphaproteobacteria</taxon>
        <taxon>Sphingomonadales</taxon>
        <taxon>Sphingomonadaceae</taxon>
        <taxon>Sphingomonas</taxon>
    </lineage>
</organism>
<dbReference type="Gene3D" id="3.40.50.300">
    <property type="entry name" value="P-loop containing nucleotide triphosphate hydrolases"/>
    <property type="match status" value="1"/>
</dbReference>
<dbReference type="PANTHER" id="PTHR30258:SF27">
    <property type="entry name" value="BACTERIOPHAGE ADSORPTION PROTEIN B-RELATED"/>
    <property type="match status" value="1"/>
</dbReference>
<dbReference type="Gene3D" id="3.30.300.160">
    <property type="entry name" value="Type II secretion system, protein E, N-terminal domain"/>
    <property type="match status" value="1"/>
</dbReference>
<dbReference type="PANTHER" id="PTHR30258">
    <property type="entry name" value="TYPE II SECRETION SYSTEM PROTEIN GSPE-RELATED"/>
    <property type="match status" value="1"/>
</dbReference>
<dbReference type="EMBL" id="JAUUDS010000001">
    <property type="protein sequence ID" value="MDP1025973.1"/>
    <property type="molecule type" value="Genomic_DNA"/>
</dbReference>
<comment type="caution">
    <text evidence="7">The sequence shown here is derived from an EMBL/GenBank/DDBJ whole genome shotgun (WGS) entry which is preliminary data.</text>
</comment>
<gene>
    <name evidence="7" type="ORF">Q5H91_02000</name>
</gene>
<dbReference type="InterPro" id="IPR003593">
    <property type="entry name" value="AAA+_ATPase"/>
</dbReference>
<evidence type="ECO:0000256" key="1">
    <source>
        <dbReference type="ARBA" id="ARBA00006611"/>
    </source>
</evidence>
<keyword evidence="2" id="KW-0547">Nucleotide-binding</keyword>
<dbReference type="Gene3D" id="3.30.450.90">
    <property type="match status" value="1"/>
</dbReference>
<dbReference type="InterPro" id="IPR001482">
    <property type="entry name" value="T2SS/T4SS_dom"/>
</dbReference>
<dbReference type="Pfam" id="PF22341">
    <property type="entry name" value="GSPE_N1E"/>
    <property type="match status" value="1"/>
</dbReference>
<sequence length="543" mass="57843">MKIATGDQTIPPPPPAEGDRAIVPQLTLPYGFARKYGVAVRPGEPDAPLTVALREGADPRALIEARRVLARPFDIAVIDASAFERLLSDAYAMDGQANALAAVGMGNELDMLADGIPTAEDLLDTADDAPAIRLINGIIADAARNGVSDIHIEPYETGLVVRMRIDGVLRETLRMPPHVAPVVVSRVKVMARLDIAERRVPQDGRMGLTLGGKLLDVRVSTLPSRAGERVVLRILDKENAGIDLEALGLTPSMYALLKGALAEPNGIILVTGPTGSGKTTSLYAALRLLNDGSRNILTVEDPVEYAVEGVGQTQVNAKVGLTFAAGLRAILRQDPDVVMIGEIRDRETAEIAVQASLTGHLVLSTVHTNDAVGAITRMRDMKVEPFLLASTLRAVIAQRLVRRLCPNCRRPVPARSTVAGLKVRAGDTLATLLGIPDDATIYEAAGCDQCSHTGFKGRIGVFEAVRVDDTIRRLINEGGDEAAISAHAFARTPNLAAAARDLVIAGQTTPEEAIRVSRRDATETEEAEPVPVDVERRALPIDG</sequence>
<evidence type="ECO:0000256" key="3">
    <source>
        <dbReference type="ARBA" id="ARBA00022840"/>
    </source>
</evidence>
<dbReference type="InterPro" id="IPR037257">
    <property type="entry name" value="T2SS_E_N_sf"/>
</dbReference>
<accession>A0ABT9EH81</accession>
<dbReference type="Pfam" id="PF00437">
    <property type="entry name" value="T2SSE"/>
    <property type="match status" value="1"/>
</dbReference>
<evidence type="ECO:0000313" key="8">
    <source>
        <dbReference type="Proteomes" id="UP001230685"/>
    </source>
</evidence>
<feature type="region of interest" description="Disordered" evidence="5">
    <location>
        <begin position="516"/>
        <end position="543"/>
    </location>
</feature>
<keyword evidence="3" id="KW-0067">ATP-binding</keyword>
<dbReference type="SUPFAM" id="SSF160246">
    <property type="entry name" value="EspE N-terminal domain-like"/>
    <property type="match status" value="1"/>
</dbReference>
<feature type="domain" description="Bacterial type II secretion system protein E" evidence="6">
    <location>
        <begin position="331"/>
        <end position="345"/>
    </location>
</feature>
<keyword evidence="8" id="KW-1185">Reference proteome</keyword>